<accession>A0A2H5S032</accession>
<dbReference type="AlphaFoldDB" id="A0A2H5S032"/>
<dbReference type="SMR" id="A0A2H5S032"/>
<organism evidence="1 2">
    <name type="scientific">Rhizophagus irregularis (strain DAOM 181602 / DAOM 197198 / MUCL 43194)</name>
    <name type="common">Arbuscular mycorrhizal fungus</name>
    <name type="synonym">Glomus intraradices</name>
    <dbReference type="NCBI Taxonomy" id="747089"/>
    <lineage>
        <taxon>Eukaryota</taxon>
        <taxon>Fungi</taxon>
        <taxon>Fungi incertae sedis</taxon>
        <taxon>Mucoromycota</taxon>
        <taxon>Glomeromycotina</taxon>
        <taxon>Glomeromycetes</taxon>
        <taxon>Glomerales</taxon>
        <taxon>Glomeraceae</taxon>
        <taxon>Rhizophagus</taxon>
    </lineage>
</organism>
<evidence type="ECO:0000313" key="1">
    <source>
        <dbReference type="EMBL" id="POG66886.1"/>
    </source>
</evidence>
<comment type="caution">
    <text evidence="1">The sequence shown here is derived from an EMBL/GenBank/DDBJ whole genome shotgun (WGS) entry which is preliminary data.</text>
</comment>
<evidence type="ECO:0000313" key="2">
    <source>
        <dbReference type="Proteomes" id="UP000018888"/>
    </source>
</evidence>
<reference evidence="1 2" key="2">
    <citation type="journal article" date="2018" name="New Phytol.">
        <title>High intraspecific genome diversity in the model arbuscular mycorrhizal symbiont Rhizophagus irregularis.</title>
        <authorList>
            <person name="Chen E.C.H."/>
            <person name="Morin E."/>
            <person name="Beaudet D."/>
            <person name="Noel J."/>
            <person name="Yildirir G."/>
            <person name="Ndikumana S."/>
            <person name="Charron P."/>
            <person name="St-Onge C."/>
            <person name="Giorgi J."/>
            <person name="Kruger M."/>
            <person name="Marton T."/>
            <person name="Ropars J."/>
            <person name="Grigoriev I.V."/>
            <person name="Hainaut M."/>
            <person name="Henrissat B."/>
            <person name="Roux C."/>
            <person name="Martin F."/>
            <person name="Corradi N."/>
        </authorList>
    </citation>
    <scope>NUCLEOTIDE SEQUENCE [LARGE SCALE GENOMIC DNA]</scope>
    <source>
        <strain evidence="1 2">DAOM 197198</strain>
    </source>
</reference>
<name>A0A2H5S032_RHIID</name>
<reference evidence="1 2" key="1">
    <citation type="journal article" date="2013" name="Proc. Natl. Acad. Sci. U.S.A.">
        <title>Genome of an arbuscular mycorrhizal fungus provides insight into the oldest plant symbiosis.</title>
        <authorList>
            <person name="Tisserant E."/>
            <person name="Malbreil M."/>
            <person name="Kuo A."/>
            <person name="Kohler A."/>
            <person name="Symeonidi A."/>
            <person name="Balestrini R."/>
            <person name="Charron P."/>
            <person name="Duensing N."/>
            <person name="Frei Dit Frey N."/>
            <person name="Gianinazzi-Pearson V."/>
            <person name="Gilbert L.B."/>
            <person name="Handa Y."/>
            <person name="Herr J.R."/>
            <person name="Hijri M."/>
            <person name="Koul R."/>
            <person name="Kawaguchi M."/>
            <person name="Krajinski F."/>
            <person name="Lammers P.J."/>
            <person name="Masclaux F.G."/>
            <person name="Murat C."/>
            <person name="Morin E."/>
            <person name="Ndikumana S."/>
            <person name="Pagni M."/>
            <person name="Petitpierre D."/>
            <person name="Requena N."/>
            <person name="Rosikiewicz P."/>
            <person name="Riley R."/>
            <person name="Saito K."/>
            <person name="San Clemente H."/>
            <person name="Shapiro H."/>
            <person name="van Tuinen D."/>
            <person name="Becard G."/>
            <person name="Bonfante P."/>
            <person name="Paszkowski U."/>
            <person name="Shachar-Hill Y.Y."/>
            <person name="Tuskan G.A."/>
            <person name="Young P.W."/>
            <person name="Sanders I.R."/>
            <person name="Henrissat B."/>
            <person name="Rensing S.A."/>
            <person name="Grigoriev I.V."/>
            <person name="Corradi N."/>
            <person name="Roux C."/>
            <person name="Martin F."/>
        </authorList>
    </citation>
    <scope>NUCLEOTIDE SEQUENCE [LARGE SCALE GENOMIC DNA]</scope>
    <source>
        <strain evidence="1 2">DAOM 197198</strain>
    </source>
</reference>
<keyword evidence="2" id="KW-1185">Reference proteome</keyword>
<dbReference type="EMBL" id="AUPC02000181">
    <property type="protein sequence ID" value="POG66886.1"/>
    <property type="molecule type" value="Genomic_DNA"/>
</dbReference>
<dbReference type="VEuPathDB" id="FungiDB:RhiirFUN_009703"/>
<proteinExistence type="predicted"/>
<gene>
    <name evidence="1" type="ORF">GLOIN_2v1481944</name>
</gene>
<sequence>MKCLFQFIQQFFVLTLYFLLGFILAPSVIIVEIVLRCNWCINKVNKSRQEIIETIEIFEQQQQEIIEEHEYDIEQCDIIQDHMNINHESHEKVEEIGPNSNENWIEKMNGLNLDD</sequence>
<protein>
    <submittedName>
        <fullName evidence="1">Uncharacterized protein</fullName>
    </submittedName>
</protein>
<dbReference type="Proteomes" id="UP000018888">
    <property type="component" value="Unassembled WGS sequence"/>
</dbReference>